<feature type="region of interest" description="Disordered" evidence="1">
    <location>
        <begin position="265"/>
        <end position="312"/>
    </location>
</feature>
<sequence length="490" mass="50517">MQQPTTSVPATPQADRAGASLVLADRHAAVEPGETATVALSVHNGGTRVEQFTLVVLGPAAAWATVEPATLSVYPGDRAEATVRFAPPRTSASPAGRAGFRVQAASTVHPGLVAGSDGTLDVGVFRELGAVLVPQNTSGRGRTRHRLELSNSGNVVEPVRITASDPDGRLRFGLPAGEVPVPPGGTAVPVTVTAPWRFVGAPRPHRFTVQVTPRPSAQPVRLDGGREAVALFTRWVPILAGVLVLLAGIGFGAAKVAPLLTSASPTPTPATVATAASPVPSVSPPSPTPSASASPSRSPSPSPSPTPSAGPADACRTGFVWREAFPVDHVCVQPGVHSQVLADNGAASSRWTSGAYGSRTCVNGYVWREATPTDLVCVTSATRTQTADDNAQATSRLLTAPRNCRSGYVWREAFPGDYVCVTPTTRTQAGQDNAQATARREPNGGASGVDTCRSGYVWRGARDADHVCVTPTTRTQTAADNAAAASRVTP</sequence>
<name>A0A8J7KUC6_9ACTN</name>
<keyword evidence="2" id="KW-0812">Transmembrane</keyword>
<dbReference type="AlphaFoldDB" id="A0A8J7KUC6"/>
<feature type="compositionally biased region" description="Low complexity" evidence="1">
    <location>
        <begin position="265"/>
        <end position="280"/>
    </location>
</feature>
<dbReference type="Proteomes" id="UP000622552">
    <property type="component" value="Unassembled WGS sequence"/>
</dbReference>
<gene>
    <name evidence="3" type="ORF">IW245_007896</name>
</gene>
<evidence type="ECO:0000256" key="2">
    <source>
        <dbReference type="SAM" id="Phobius"/>
    </source>
</evidence>
<feature type="compositionally biased region" description="Pro residues" evidence="1">
    <location>
        <begin position="298"/>
        <end position="308"/>
    </location>
</feature>
<feature type="region of interest" description="Disordered" evidence="1">
    <location>
        <begin position="428"/>
        <end position="447"/>
    </location>
</feature>
<comment type="caution">
    <text evidence="3">The sequence shown here is derived from an EMBL/GenBank/DDBJ whole genome shotgun (WGS) entry which is preliminary data.</text>
</comment>
<keyword evidence="2" id="KW-1133">Transmembrane helix</keyword>
<reference evidence="3" key="1">
    <citation type="submission" date="2020-11" db="EMBL/GenBank/DDBJ databases">
        <title>Sequencing the genomes of 1000 actinobacteria strains.</title>
        <authorList>
            <person name="Klenk H.-P."/>
        </authorList>
    </citation>
    <scope>NUCLEOTIDE SEQUENCE</scope>
    <source>
        <strain evidence="3">DSM 45356</strain>
    </source>
</reference>
<keyword evidence="2" id="KW-0472">Membrane</keyword>
<evidence type="ECO:0000313" key="4">
    <source>
        <dbReference type="Proteomes" id="UP000622552"/>
    </source>
</evidence>
<evidence type="ECO:0000256" key="1">
    <source>
        <dbReference type="SAM" id="MobiDB-lite"/>
    </source>
</evidence>
<dbReference type="EMBL" id="JADOUF010000001">
    <property type="protein sequence ID" value="MBG6141702.1"/>
    <property type="molecule type" value="Genomic_DNA"/>
</dbReference>
<accession>A0A8J7KUC6</accession>
<protein>
    <submittedName>
        <fullName evidence="3">Uncharacterized protein</fullName>
    </submittedName>
</protein>
<organism evidence="3 4">
    <name type="scientific">Longispora fulva</name>
    <dbReference type="NCBI Taxonomy" id="619741"/>
    <lineage>
        <taxon>Bacteria</taxon>
        <taxon>Bacillati</taxon>
        <taxon>Actinomycetota</taxon>
        <taxon>Actinomycetes</taxon>
        <taxon>Micromonosporales</taxon>
        <taxon>Micromonosporaceae</taxon>
        <taxon>Longispora</taxon>
    </lineage>
</organism>
<dbReference type="RefSeq" id="WP_197008086.1">
    <property type="nucleotide sequence ID" value="NZ_BONS01000013.1"/>
</dbReference>
<evidence type="ECO:0000313" key="3">
    <source>
        <dbReference type="EMBL" id="MBG6141702.1"/>
    </source>
</evidence>
<proteinExistence type="predicted"/>
<keyword evidence="4" id="KW-1185">Reference proteome</keyword>
<feature type="transmembrane region" description="Helical" evidence="2">
    <location>
        <begin position="235"/>
        <end position="254"/>
    </location>
</feature>